<organism evidence="5 6">
    <name type="scientific">Canavalia gladiata</name>
    <name type="common">Sword bean</name>
    <name type="synonym">Dolichos gladiatus</name>
    <dbReference type="NCBI Taxonomy" id="3824"/>
    <lineage>
        <taxon>Eukaryota</taxon>
        <taxon>Viridiplantae</taxon>
        <taxon>Streptophyta</taxon>
        <taxon>Embryophyta</taxon>
        <taxon>Tracheophyta</taxon>
        <taxon>Spermatophyta</taxon>
        <taxon>Magnoliopsida</taxon>
        <taxon>eudicotyledons</taxon>
        <taxon>Gunneridae</taxon>
        <taxon>Pentapetalae</taxon>
        <taxon>rosids</taxon>
        <taxon>fabids</taxon>
        <taxon>Fabales</taxon>
        <taxon>Fabaceae</taxon>
        <taxon>Papilionoideae</taxon>
        <taxon>50 kb inversion clade</taxon>
        <taxon>NPAAA clade</taxon>
        <taxon>indigoferoid/millettioid clade</taxon>
        <taxon>Phaseoleae</taxon>
        <taxon>Canavalia</taxon>
    </lineage>
</organism>
<evidence type="ECO:0000256" key="2">
    <source>
        <dbReference type="ARBA" id="ARBA00009937"/>
    </source>
</evidence>
<comment type="subcellular location">
    <subcellularLocation>
        <location evidence="1">Nucleus</location>
    </subcellularLocation>
</comment>
<protein>
    <submittedName>
        <fullName evidence="5">Uncharacterized protein</fullName>
    </submittedName>
</protein>
<accession>A0AAN9LY72</accession>
<keyword evidence="6" id="KW-1185">Reference proteome</keyword>
<dbReference type="GO" id="GO:0010112">
    <property type="term" value="P:regulation of systemic acquired resistance"/>
    <property type="evidence" value="ECO:0007669"/>
    <property type="project" value="InterPro"/>
</dbReference>
<dbReference type="PANTHER" id="PTHR33669:SF14">
    <property type="entry name" value="NRR REPRESSOR HOMOLOG 3"/>
    <property type="match status" value="1"/>
</dbReference>
<dbReference type="Pfam" id="PF15699">
    <property type="entry name" value="NPR1_interact"/>
    <property type="match status" value="1"/>
</dbReference>
<evidence type="ECO:0000256" key="4">
    <source>
        <dbReference type="SAM" id="MobiDB-lite"/>
    </source>
</evidence>
<comment type="similarity">
    <text evidence="2">Belongs to the NPR1-interactor family.</text>
</comment>
<proteinExistence type="inferred from homology"/>
<dbReference type="AlphaFoldDB" id="A0AAN9LY72"/>
<dbReference type="InterPro" id="IPR031425">
    <property type="entry name" value="NPR1/NH1-interacting"/>
</dbReference>
<evidence type="ECO:0000313" key="5">
    <source>
        <dbReference type="EMBL" id="KAK7344352.1"/>
    </source>
</evidence>
<evidence type="ECO:0000313" key="6">
    <source>
        <dbReference type="Proteomes" id="UP001367508"/>
    </source>
</evidence>
<evidence type="ECO:0000256" key="1">
    <source>
        <dbReference type="ARBA" id="ARBA00004123"/>
    </source>
</evidence>
<dbReference type="GO" id="GO:0005634">
    <property type="term" value="C:nucleus"/>
    <property type="evidence" value="ECO:0007669"/>
    <property type="project" value="UniProtKB-SubCell"/>
</dbReference>
<name>A0AAN9LY72_CANGL</name>
<dbReference type="Proteomes" id="UP001367508">
    <property type="component" value="Unassembled WGS sequence"/>
</dbReference>
<comment type="caution">
    <text evidence="5">The sequence shown here is derived from an EMBL/GenBank/DDBJ whole genome shotgun (WGS) entry which is preliminary data.</text>
</comment>
<gene>
    <name evidence="5" type="ORF">VNO77_13866</name>
</gene>
<feature type="region of interest" description="Disordered" evidence="4">
    <location>
        <begin position="143"/>
        <end position="176"/>
    </location>
</feature>
<dbReference type="PANTHER" id="PTHR33669">
    <property type="entry name" value="PROTEIN NEGATIVE REGULATOR OF RESISTANCE"/>
    <property type="match status" value="1"/>
</dbReference>
<keyword evidence="3" id="KW-0539">Nucleus</keyword>
<reference evidence="5 6" key="1">
    <citation type="submission" date="2024-01" db="EMBL/GenBank/DDBJ databases">
        <title>The genomes of 5 underutilized Papilionoideae crops provide insights into root nodulation and disease resistanc.</title>
        <authorList>
            <person name="Jiang F."/>
        </authorList>
    </citation>
    <scope>NUCLEOTIDE SEQUENCE [LARGE SCALE GENOMIC DNA]</scope>
    <source>
        <strain evidence="5">LVBAO_FW01</strain>
        <tissue evidence="5">Leaves</tissue>
    </source>
</reference>
<evidence type="ECO:0000256" key="3">
    <source>
        <dbReference type="ARBA" id="ARBA00023242"/>
    </source>
</evidence>
<dbReference type="EMBL" id="JAYMYQ010000003">
    <property type="protein sequence ID" value="KAK7344352.1"/>
    <property type="molecule type" value="Genomic_DNA"/>
</dbReference>
<feature type="compositionally biased region" description="Basic and acidic residues" evidence="4">
    <location>
        <begin position="166"/>
        <end position="176"/>
    </location>
</feature>
<sequence length="176" mass="20193">MAKLGDDGSPRWCPYIDHFEAAKKQPRNCVLSPSVKTACVLSFSPNLPFCLSSIFYYYAYFFNMDISAGNSSKKRKIYHEEDDEDEAKMETFFALVRSIRETRDRWMGFSSGDRNNKTSKEQNRVTVWKPTFQLEDFAEEQGQHGNQLLAGASQSKKCCKEEEDAENKGIDLKLSL</sequence>